<reference evidence="3 4" key="1">
    <citation type="submission" date="2019-07" db="EMBL/GenBank/DDBJ databases">
        <title>Genomic Encyclopedia of Archaeal and Bacterial Type Strains, Phase II (KMG-II): from individual species to whole genera.</title>
        <authorList>
            <person name="Goeker M."/>
        </authorList>
    </citation>
    <scope>NUCLEOTIDE SEQUENCE [LARGE SCALE GENOMIC DNA]</scope>
    <source>
        <strain evidence="3 4">ATCC BAA-1854</strain>
    </source>
</reference>
<dbReference type="EMBL" id="VLLI01000009">
    <property type="protein sequence ID" value="TWI98185.1"/>
    <property type="molecule type" value="Genomic_DNA"/>
</dbReference>
<dbReference type="AlphaFoldDB" id="A0A562TX97"/>
<dbReference type="Gene3D" id="3.40.50.850">
    <property type="entry name" value="Isochorismatase-like"/>
    <property type="match status" value="1"/>
</dbReference>
<dbReference type="Proteomes" id="UP000317010">
    <property type="component" value="Unassembled WGS sequence"/>
</dbReference>
<dbReference type="InterPro" id="IPR000868">
    <property type="entry name" value="Isochorismatase-like_dom"/>
</dbReference>
<name>A0A562TX97_9SPHI</name>
<dbReference type="SUPFAM" id="SSF52499">
    <property type="entry name" value="Isochorismatase-like hydrolases"/>
    <property type="match status" value="1"/>
</dbReference>
<accession>A0A562TX97</accession>
<protein>
    <submittedName>
        <fullName evidence="3">Nicotinamidase-related amidase</fullName>
    </submittedName>
</protein>
<dbReference type="OrthoDB" id="9785724at2"/>
<dbReference type="GO" id="GO:0016787">
    <property type="term" value="F:hydrolase activity"/>
    <property type="evidence" value="ECO:0007669"/>
    <property type="project" value="UniProtKB-KW"/>
</dbReference>
<feature type="domain" description="Isochorismatase-like" evidence="2">
    <location>
        <begin position="5"/>
        <end position="178"/>
    </location>
</feature>
<sequence>MEQNTALLVMDMQTGILGGYPQFALLTDMVNKAIIIARKKNIPVIFVVVGFRRGAPEISPNNKSFSSRKDGFANINMDEFMTVAPAITKQDKDIIVIKRRVSAFTGSDLEVVLRGLNIQHLVLTGIATSGVVLSTIREASDKDYRLTVLADCCGDPDEETHRVLTTKVFTRQAEVLNIDNWS</sequence>
<evidence type="ECO:0000313" key="4">
    <source>
        <dbReference type="Proteomes" id="UP000317010"/>
    </source>
</evidence>
<dbReference type="InterPro" id="IPR050272">
    <property type="entry name" value="Isochorismatase-like_hydrls"/>
</dbReference>
<proteinExistence type="predicted"/>
<comment type="caution">
    <text evidence="3">The sequence shown here is derived from an EMBL/GenBank/DDBJ whole genome shotgun (WGS) entry which is preliminary data.</text>
</comment>
<dbReference type="InterPro" id="IPR036380">
    <property type="entry name" value="Isochorismatase-like_sf"/>
</dbReference>
<organism evidence="3 4">
    <name type="scientific">Mucilaginibacter frigoritolerans</name>
    <dbReference type="NCBI Taxonomy" id="652788"/>
    <lineage>
        <taxon>Bacteria</taxon>
        <taxon>Pseudomonadati</taxon>
        <taxon>Bacteroidota</taxon>
        <taxon>Sphingobacteriia</taxon>
        <taxon>Sphingobacteriales</taxon>
        <taxon>Sphingobacteriaceae</taxon>
        <taxon>Mucilaginibacter</taxon>
    </lineage>
</organism>
<evidence type="ECO:0000313" key="3">
    <source>
        <dbReference type="EMBL" id="TWI98185.1"/>
    </source>
</evidence>
<evidence type="ECO:0000259" key="2">
    <source>
        <dbReference type="Pfam" id="PF00857"/>
    </source>
</evidence>
<dbReference type="Pfam" id="PF00857">
    <property type="entry name" value="Isochorismatase"/>
    <property type="match status" value="1"/>
</dbReference>
<dbReference type="CDD" id="cd00431">
    <property type="entry name" value="cysteine_hydrolases"/>
    <property type="match status" value="1"/>
</dbReference>
<dbReference type="RefSeq" id="WP_144914176.1">
    <property type="nucleotide sequence ID" value="NZ_VLLI01000009.1"/>
</dbReference>
<keyword evidence="1" id="KW-0378">Hydrolase</keyword>
<dbReference type="PANTHER" id="PTHR43540">
    <property type="entry name" value="PEROXYUREIDOACRYLATE/UREIDOACRYLATE AMIDOHYDROLASE-RELATED"/>
    <property type="match status" value="1"/>
</dbReference>
<gene>
    <name evidence="3" type="ORF">JN11_03264</name>
</gene>
<evidence type="ECO:0000256" key="1">
    <source>
        <dbReference type="ARBA" id="ARBA00022801"/>
    </source>
</evidence>
<keyword evidence="4" id="KW-1185">Reference proteome</keyword>